<proteinExistence type="predicted"/>
<comment type="caution">
    <text evidence="1">The sequence shown here is derived from an EMBL/GenBank/DDBJ whole genome shotgun (WGS) entry which is preliminary data.</text>
</comment>
<organism evidence="1 2">
    <name type="scientific">Methanobrevibacter curvatus</name>
    <dbReference type="NCBI Taxonomy" id="49547"/>
    <lineage>
        <taxon>Archaea</taxon>
        <taxon>Methanobacteriati</taxon>
        <taxon>Methanobacteriota</taxon>
        <taxon>Methanomada group</taxon>
        <taxon>Methanobacteria</taxon>
        <taxon>Methanobacteriales</taxon>
        <taxon>Methanobacteriaceae</taxon>
        <taxon>Methanobrevibacter</taxon>
    </lineage>
</organism>
<dbReference type="PATRIC" id="fig|49547.3.peg.1700"/>
<dbReference type="Proteomes" id="UP000077245">
    <property type="component" value="Unassembled WGS sequence"/>
</dbReference>
<dbReference type="EMBL" id="LWMV01000198">
    <property type="protein sequence ID" value="KZX11006.1"/>
    <property type="molecule type" value="Genomic_DNA"/>
</dbReference>
<dbReference type="RefSeq" id="WP_067092346.1">
    <property type="nucleotide sequence ID" value="NZ_LWMV01000198.1"/>
</dbReference>
<name>A0A165ZPW6_9EURY</name>
<reference evidence="1 2" key="1">
    <citation type="submission" date="2016-04" db="EMBL/GenBank/DDBJ databases">
        <title>Genome sequence of Methanobrevibacter curvatus DSM 11111.</title>
        <authorList>
            <person name="Poehlein A."/>
            <person name="Seedorf H."/>
            <person name="Daniel R."/>
        </authorList>
    </citation>
    <scope>NUCLEOTIDE SEQUENCE [LARGE SCALE GENOMIC DNA]</scope>
    <source>
        <strain evidence="1 2">DSM 11111</strain>
    </source>
</reference>
<evidence type="ECO:0000313" key="2">
    <source>
        <dbReference type="Proteomes" id="UP000077245"/>
    </source>
</evidence>
<gene>
    <name evidence="1" type="ORF">MBCUR_15920</name>
</gene>
<dbReference type="AlphaFoldDB" id="A0A165ZPW6"/>
<sequence length="69" mass="7389">MISNKFNATKQIILIFAILFVFLTMASVCATDLPSFDGNNTTTVRNSTTVASTSVSDNKIIITSIDGSQ</sequence>
<keyword evidence="2" id="KW-1185">Reference proteome</keyword>
<protein>
    <submittedName>
        <fullName evidence="1">Uncharacterized protein</fullName>
    </submittedName>
</protein>
<evidence type="ECO:0000313" key="1">
    <source>
        <dbReference type="EMBL" id="KZX11006.1"/>
    </source>
</evidence>
<accession>A0A165ZPW6</accession>